<comment type="subcellular location">
    <subcellularLocation>
        <location evidence="1">Cytoplasm</location>
    </subcellularLocation>
</comment>
<dbReference type="InterPro" id="IPR021870">
    <property type="entry name" value="MVP_shoulder"/>
</dbReference>
<name>A0AAE3KN37_9CYAN</name>
<evidence type="ECO:0000259" key="5">
    <source>
        <dbReference type="Pfam" id="PF01505"/>
    </source>
</evidence>
<dbReference type="InterPro" id="IPR040989">
    <property type="entry name" value="Vault_3"/>
</dbReference>
<protein>
    <submittedName>
        <fullName evidence="10">Colicin uptake protein</fullName>
    </submittedName>
</protein>
<dbReference type="FunFam" id="2.30.30.550:FF:000001">
    <property type="entry name" value="major vault protein-like"/>
    <property type="match status" value="3"/>
</dbReference>
<organism evidence="10 11">
    <name type="scientific">Limnofasciculus baicalensis BBK-W-15</name>
    <dbReference type="NCBI Taxonomy" id="2699891"/>
    <lineage>
        <taxon>Bacteria</taxon>
        <taxon>Bacillati</taxon>
        <taxon>Cyanobacteriota</taxon>
        <taxon>Cyanophyceae</taxon>
        <taxon>Coleofasciculales</taxon>
        <taxon>Coleofasciculaceae</taxon>
        <taxon>Limnofasciculus</taxon>
        <taxon>Limnofasciculus baicalensis</taxon>
    </lineage>
</organism>
<dbReference type="Pfam" id="PF11978">
    <property type="entry name" value="MVP_shoulder"/>
    <property type="match status" value="1"/>
</dbReference>
<evidence type="ECO:0000256" key="1">
    <source>
        <dbReference type="ARBA" id="ARBA00004496"/>
    </source>
</evidence>
<dbReference type="Proteomes" id="UP001204953">
    <property type="component" value="Unassembled WGS sequence"/>
</dbReference>
<feature type="domain" description="Major vault protein repeat" evidence="8">
    <location>
        <begin position="492"/>
        <end position="552"/>
    </location>
</feature>
<evidence type="ECO:0000256" key="4">
    <source>
        <dbReference type="ARBA" id="ARBA00023274"/>
    </source>
</evidence>
<keyword evidence="3" id="KW-0677">Repeat</keyword>
<reference evidence="10" key="1">
    <citation type="submission" date="2022-06" db="EMBL/GenBank/DDBJ databases">
        <title>New cyanobacteria of genus Symplocastrum in benthos of Lake Baikal.</title>
        <authorList>
            <person name="Sorokovikova E."/>
            <person name="Tikhonova I."/>
            <person name="Krasnopeev A."/>
            <person name="Evseev P."/>
            <person name="Gladkikh A."/>
            <person name="Belykh O."/>
        </authorList>
    </citation>
    <scope>NUCLEOTIDE SEQUENCE</scope>
    <source>
        <strain evidence="10">BBK-W-15</strain>
    </source>
</reference>
<feature type="domain" description="Major vault protein repeat" evidence="5">
    <location>
        <begin position="345"/>
        <end position="389"/>
    </location>
</feature>
<keyword evidence="2" id="KW-0963">Cytoplasm</keyword>
<dbReference type="PANTHER" id="PTHR14165:SF3">
    <property type="entry name" value="MAJOR VAULT PROTEIN"/>
    <property type="match status" value="1"/>
</dbReference>
<dbReference type="InterPro" id="IPR039059">
    <property type="entry name" value="MVP"/>
</dbReference>
<dbReference type="AlphaFoldDB" id="A0AAE3KN37"/>
<dbReference type="InterPro" id="IPR036013">
    <property type="entry name" value="Band_7/SPFH_dom_sf"/>
</dbReference>
<dbReference type="Pfam" id="PF17795">
    <property type="entry name" value="Vault_3"/>
    <property type="match status" value="1"/>
</dbReference>
<dbReference type="InterPro" id="IPR043179">
    <property type="entry name" value="Vault_2_sf"/>
</dbReference>
<evidence type="ECO:0000259" key="6">
    <source>
        <dbReference type="Pfam" id="PF11978"/>
    </source>
</evidence>
<dbReference type="Gene3D" id="2.30.30.560">
    <property type="match status" value="2"/>
</dbReference>
<evidence type="ECO:0000313" key="11">
    <source>
        <dbReference type="Proteomes" id="UP001204953"/>
    </source>
</evidence>
<feature type="domain" description="Major vault protein repeat" evidence="7">
    <location>
        <begin position="60"/>
        <end position="119"/>
    </location>
</feature>
<dbReference type="Gene3D" id="6.20.380.10">
    <property type="match status" value="1"/>
</dbReference>
<dbReference type="Pfam" id="PF01505">
    <property type="entry name" value="Vault"/>
    <property type="match status" value="4"/>
</dbReference>
<dbReference type="RefSeq" id="WP_254012206.1">
    <property type="nucleotide sequence ID" value="NZ_JAMZMM010000114.1"/>
</dbReference>
<dbReference type="InterPro" id="IPR041139">
    <property type="entry name" value="MVP_rep_dom"/>
</dbReference>
<dbReference type="Pfam" id="PF17796">
    <property type="entry name" value="Vault_4"/>
    <property type="match status" value="1"/>
</dbReference>
<feature type="domain" description="Major vault protein repeat" evidence="9">
    <location>
        <begin position="400"/>
        <end position="459"/>
    </location>
</feature>
<dbReference type="PANTHER" id="PTHR14165">
    <property type="entry name" value="MAJOR VAULT PROTEIN"/>
    <property type="match status" value="1"/>
</dbReference>
<gene>
    <name evidence="10" type="ORF">NJ959_13260</name>
</gene>
<proteinExistence type="predicted"/>
<dbReference type="GO" id="GO:1990904">
    <property type="term" value="C:ribonucleoprotein complex"/>
    <property type="evidence" value="ECO:0007669"/>
    <property type="project" value="UniProtKB-KW"/>
</dbReference>
<dbReference type="Gene3D" id="3.30.479.30">
    <property type="entry name" value="Band 7 domain"/>
    <property type="match status" value="1"/>
</dbReference>
<dbReference type="FunFam" id="2.30.30.560:FF:000002">
    <property type="entry name" value="Major vault protein-alpha"/>
    <property type="match status" value="1"/>
</dbReference>
<evidence type="ECO:0000259" key="9">
    <source>
        <dbReference type="Pfam" id="PF17796"/>
    </source>
</evidence>
<dbReference type="CDD" id="cd08825">
    <property type="entry name" value="MVP_shoulder"/>
    <property type="match status" value="1"/>
</dbReference>
<dbReference type="FunFam" id="2.30.30.570:FF:000001">
    <property type="entry name" value="major vault protein-like"/>
    <property type="match status" value="1"/>
</dbReference>
<evidence type="ECO:0000259" key="8">
    <source>
        <dbReference type="Pfam" id="PF17795"/>
    </source>
</evidence>
<dbReference type="GO" id="GO:0005737">
    <property type="term" value="C:cytoplasm"/>
    <property type="evidence" value="ECO:0007669"/>
    <property type="project" value="UniProtKB-SubCell"/>
</dbReference>
<evidence type="ECO:0000313" key="10">
    <source>
        <dbReference type="EMBL" id="MCP2729421.1"/>
    </source>
</evidence>
<keyword evidence="11" id="KW-1185">Reference proteome</keyword>
<dbReference type="Pfam" id="PF17794">
    <property type="entry name" value="Vault_2"/>
    <property type="match status" value="2"/>
</dbReference>
<evidence type="ECO:0000256" key="2">
    <source>
        <dbReference type="ARBA" id="ARBA00022490"/>
    </source>
</evidence>
<dbReference type="EMBL" id="JAMZMM010000114">
    <property type="protein sequence ID" value="MCP2729421.1"/>
    <property type="molecule type" value="Genomic_DNA"/>
</dbReference>
<feature type="domain" description="Major vault protein repeat" evidence="5">
    <location>
        <begin position="188"/>
        <end position="228"/>
    </location>
</feature>
<dbReference type="Gene3D" id="2.30.30.570">
    <property type="match status" value="2"/>
</dbReference>
<evidence type="ECO:0000259" key="7">
    <source>
        <dbReference type="Pfam" id="PF17794"/>
    </source>
</evidence>
<dbReference type="InterPro" id="IPR041136">
    <property type="entry name" value="Vault_4"/>
</dbReference>
<dbReference type="InterPro" id="IPR041134">
    <property type="entry name" value="Vault_2"/>
</dbReference>
<dbReference type="FunFam" id="3.30.479.30:FF:000010">
    <property type="entry name" value="major vault protein-like"/>
    <property type="match status" value="1"/>
</dbReference>
<dbReference type="Gene3D" id="6.10.250.720">
    <property type="match status" value="1"/>
</dbReference>
<dbReference type="Gene3D" id="2.30.30.620">
    <property type="match status" value="1"/>
</dbReference>
<feature type="domain" description="Major vault protein repeat" evidence="5">
    <location>
        <begin position="240"/>
        <end position="283"/>
    </location>
</feature>
<dbReference type="InterPro" id="IPR043023">
    <property type="entry name" value="MVP_rep_sf"/>
</dbReference>
<evidence type="ECO:0000256" key="3">
    <source>
        <dbReference type="ARBA" id="ARBA00022737"/>
    </source>
</evidence>
<dbReference type="Gene3D" id="2.30.30.550">
    <property type="entry name" value="Major Vault Protein repeat"/>
    <property type="match status" value="4"/>
</dbReference>
<feature type="domain" description="Major vault protein repeat" evidence="7">
    <location>
        <begin position="294"/>
        <end position="341"/>
    </location>
</feature>
<comment type="caution">
    <text evidence="10">The sequence shown here is derived from an EMBL/GenBank/DDBJ whole genome shotgun (WGS) entry which is preliminary data.</text>
</comment>
<accession>A0AAE3KN37</accession>
<dbReference type="FunFam" id="2.30.30.560:FF:000001">
    <property type="entry name" value="major vault protein-like"/>
    <property type="match status" value="1"/>
</dbReference>
<feature type="domain" description="Major vault protein repeat" evidence="5">
    <location>
        <begin position="123"/>
        <end position="175"/>
    </location>
</feature>
<keyword evidence="4" id="KW-0687">Ribonucleoprotein</keyword>
<dbReference type="FunFam" id="2.30.30.570:FF:000002">
    <property type="entry name" value="Major vault protein-alpha"/>
    <property type="match status" value="1"/>
</dbReference>
<feature type="domain" description="Major vault protein shoulder" evidence="6">
    <location>
        <begin position="553"/>
        <end position="670"/>
    </location>
</feature>
<dbReference type="InterPro" id="IPR002499">
    <property type="entry name" value="Vault_N"/>
</dbReference>
<sequence>MNTTERKPESTTTSSGIIRLKPQQFIHVLDNNTGVTRLEVGPQTITLRDHERLILKPEPMIVVPPRYYCIVANPVLRDEANQPIADGHGQIKLRYGDREIRFAQEPFPLYPDEELIGEITQLHVVERNQALRLKAIRDFSDPIIVNIDGEDRPQTINRLAGDEWLFEGPGTYIPRVEVQVSATTKAIVIKTNQALRLIARQNCIDRTGNRRRAGEEWLLREEGAYLPGIDEEFIGIINAYVLTERKALHLRAKRTFTDILNRQRKAGDEWLVTLDDAEIHIPDVYEEVVGEVEITTLGDREWCIVLNPVDNSGKPQLGMREVRQGRISFFLHPGESLEEGIQQVYVLGEQEALLLKAKEALSEGEGTNLIQRQPGDMWMIGGPRDYIPRVEIEVIEKRQAIPLDKNEGIYVRDVQTGELKLVSGPQAYMLSPYEELWEKELSPVVEELLDQKIDPVSDRGRHFMKEKNREKPELVTPTISQEVSLRDKTRAVVFHIPQNAAVQIHDYKERTAKTVFGPDLVMLGPDEAFTVLSLSGGVPKRAHRIKSLALLLGPDFMTDLFAVETSDHARLQLRLSYNWYFDVDRHDEQVAAKLFQVPDFVDTACKAIASRVRGAVAGEKFDEFHRNSARIIRAAVFGTDEQDHIREELRFKTNNLVITNVDIQSVEPVDERTLESLQKSVQIAIQITTDAQEAAARQDAERIEQTAKAKLERQVIVDQSAAEVERKKLLEFKAENAAIEATGKAAAEAKAKAESARIQGELTVNLAQQEADAARIRYETELAQLTARQEAELAHQQAISALEIEKAERMSQITSVEFQQKIAAIGAETIIAIAQAGPEMQVRLLEALGIQSVLITDGKNPINLFGTANGLIAPMTSSLSSGENLKNS</sequence>
<dbReference type="PROSITE" id="PS51224">
    <property type="entry name" value="MVP"/>
    <property type="match status" value="5"/>
</dbReference>